<comment type="similarity">
    <text evidence="3">Belongs to the CTAG/PCC1 family.</text>
</comment>
<dbReference type="EMBL" id="QEAM01000018">
    <property type="protein sequence ID" value="TPX50410.1"/>
    <property type="molecule type" value="Genomic_DNA"/>
</dbReference>
<dbReference type="VEuPathDB" id="FungiDB:SeMB42_g04163"/>
<dbReference type="InterPro" id="IPR015419">
    <property type="entry name" value="CTAG/Pcc1"/>
</dbReference>
<dbReference type="Gene3D" id="3.30.310.50">
    <property type="entry name" value="Alpha-D-phosphohexomutase, C-terminal domain"/>
    <property type="match status" value="1"/>
</dbReference>
<evidence type="ECO:0000313" key="7">
    <source>
        <dbReference type="EMBL" id="TPX44923.1"/>
    </source>
</evidence>
<keyword evidence="4" id="KW-0963">Cytoplasm</keyword>
<keyword evidence="5" id="KW-0819">tRNA processing</keyword>
<dbReference type="Proteomes" id="UP000320475">
    <property type="component" value="Unassembled WGS sequence"/>
</dbReference>
<dbReference type="GO" id="GO:0005737">
    <property type="term" value="C:cytoplasm"/>
    <property type="evidence" value="ECO:0007669"/>
    <property type="project" value="UniProtKB-SubCell"/>
</dbReference>
<proteinExistence type="inferred from homology"/>
<dbReference type="GO" id="GO:0008033">
    <property type="term" value="P:tRNA processing"/>
    <property type="evidence" value="ECO:0007669"/>
    <property type="project" value="UniProtKB-KW"/>
</dbReference>
<dbReference type="GO" id="GO:0070525">
    <property type="term" value="P:tRNA threonylcarbamoyladenosine metabolic process"/>
    <property type="evidence" value="ECO:0007669"/>
    <property type="project" value="TreeGrafter"/>
</dbReference>
<dbReference type="FunFam" id="3.30.310.50:FF:000005">
    <property type="entry name" value="L antigen family member 3"/>
    <property type="match status" value="1"/>
</dbReference>
<gene>
    <name evidence="8" type="ORF">SeLEV6574_g00896</name>
    <name evidence="7" type="ORF">SeMB42_g04163</name>
</gene>
<accession>A0A507D0G2</accession>
<dbReference type="GO" id="GO:0005634">
    <property type="term" value="C:nucleus"/>
    <property type="evidence" value="ECO:0007669"/>
    <property type="project" value="UniProtKB-SubCell"/>
</dbReference>
<keyword evidence="6" id="KW-0539">Nucleus</keyword>
<evidence type="ECO:0000313" key="8">
    <source>
        <dbReference type="EMBL" id="TPX50410.1"/>
    </source>
</evidence>
<dbReference type="Pfam" id="PF09341">
    <property type="entry name" value="Pcc1"/>
    <property type="match status" value="1"/>
</dbReference>
<dbReference type="EMBL" id="QEAN01000163">
    <property type="protein sequence ID" value="TPX44923.1"/>
    <property type="molecule type" value="Genomic_DNA"/>
</dbReference>
<evidence type="ECO:0000256" key="4">
    <source>
        <dbReference type="ARBA" id="ARBA00022490"/>
    </source>
</evidence>
<organism evidence="7 9">
    <name type="scientific">Synchytrium endobioticum</name>
    <dbReference type="NCBI Taxonomy" id="286115"/>
    <lineage>
        <taxon>Eukaryota</taxon>
        <taxon>Fungi</taxon>
        <taxon>Fungi incertae sedis</taxon>
        <taxon>Chytridiomycota</taxon>
        <taxon>Chytridiomycota incertae sedis</taxon>
        <taxon>Chytridiomycetes</taxon>
        <taxon>Synchytriales</taxon>
        <taxon>Synchytriaceae</taxon>
        <taxon>Synchytrium</taxon>
    </lineage>
</organism>
<keyword evidence="9" id="KW-1185">Reference proteome</keyword>
<dbReference type="AlphaFoldDB" id="A0A507D0G2"/>
<comment type="subcellular location">
    <subcellularLocation>
        <location evidence="2">Cytoplasm</location>
    </subcellularLocation>
    <subcellularLocation>
        <location evidence="1">Nucleus</location>
    </subcellularLocation>
</comment>
<evidence type="ECO:0000256" key="6">
    <source>
        <dbReference type="ARBA" id="ARBA00023242"/>
    </source>
</evidence>
<evidence type="ECO:0000256" key="3">
    <source>
        <dbReference type="ARBA" id="ARBA00007073"/>
    </source>
</evidence>
<reference evidence="9 10" key="1">
    <citation type="journal article" date="2019" name="Sci. Rep.">
        <title>Comparative genomics of chytrid fungi reveal insights into the obligate biotrophic and pathogenic lifestyle of Synchytrium endobioticum.</title>
        <authorList>
            <person name="van de Vossenberg B.T.L.H."/>
            <person name="Warris S."/>
            <person name="Nguyen H.D.T."/>
            <person name="van Gent-Pelzer M.P.E."/>
            <person name="Joly D.L."/>
            <person name="van de Geest H.C."/>
            <person name="Bonants P.J.M."/>
            <person name="Smith D.S."/>
            <person name="Levesque C.A."/>
            <person name="van der Lee T.A.J."/>
        </authorList>
    </citation>
    <scope>NUCLEOTIDE SEQUENCE [LARGE SCALE GENOMIC DNA]</scope>
    <source>
        <strain evidence="8 10">LEV6574</strain>
        <strain evidence="7 9">MB42</strain>
    </source>
</reference>
<evidence type="ECO:0000256" key="5">
    <source>
        <dbReference type="ARBA" id="ARBA00022694"/>
    </source>
</evidence>
<dbReference type="GO" id="GO:0000408">
    <property type="term" value="C:EKC/KEOPS complex"/>
    <property type="evidence" value="ECO:0007669"/>
    <property type="project" value="TreeGrafter"/>
</dbReference>
<evidence type="ECO:0000256" key="1">
    <source>
        <dbReference type="ARBA" id="ARBA00004123"/>
    </source>
</evidence>
<sequence length="89" mass="9878">MASLLPYKIELDIPFPTPRQAQIASTVLSVDKEPRVNESAKELSVVNGNILHVTYRANTLKLARAAVNGFMDFMILVIQTLESFDEEAS</sequence>
<dbReference type="Proteomes" id="UP000317494">
    <property type="component" value="Unassembled WGS sequence"/>
</dbReference>
<comment type="caution">
    <text evidence="7">The sequence shown here is derived from an EMBL/GenBank/DDBJ whole genome shotgun (WGS) entry which is preliminary data.</text>
</comment>
<dbReference type="PANTHER" id="PTHR31283:SF5">
    <property type="entry name" value="EKC_KEOPS COMPLEX SUBUNIT LAGE3"/>
    <property type="match status" value="1"/>
</dbReference>
<evidence type="ECO:0000313" key="9">
    <source>
        <dbReference type="Proteomes" id="UP000317494"/>
    </source>
</evidence>
<name>A0A507D0G2_9FUNG</name>
<evidence type="ECO:0000313" key="10">
    <source>
        <dbReference type="Proteomes" id="UP000320475"/>
    </source>
</evidence>
<evidence type="ECO:0008006" key="11">
    <source>
        <dbReference type="Google" id="ProtNLM"/>
    </source>
</evidence>
<dbReference type="PANTHER" id="PTHR31283">
    <property type="entry name" value="EKC/KEOPS COMPLEX SUBUNIT PCC1 FAMILY MEMBER"/>
    <property type="match status" value="1"/>
</dbReference>
<dbReference type="OrthoDB" id="10025739at2759"/>
<evidence type="ECO:0000256" key="2">
    <source>
        <dbReference type="ARBA" id="ARBA00004496"/>
    </source>
</evidence>
<protein>
    <recommendedName>
        <fullName evidence="11">Transcription factor Pcc1</fullName>
    </recommendedName>
</protein>